<accession>A0A8R1Z6E5</accession>
<feature type="compositionally biased region" description="Basic and acidic residues" evidence="1">
    <location>
        <begin position="8"/>
        <end position="21"/>
    </location>
</feature>
<feature type="region of interest" description="Disordered" evidence="1">
    <location>
        <begin position="1"/>
        <end position="21"/>
    </location>
</feature>
<keyword evidence="3" id="KW-1185">Reference proteome</keyword>
<evidence type="ECO:0000256" key="1">
    <source>
        <dbReference type="SAM" id="MobiDB-lite"/>
    </source>
</evidence>
<name>A0A2A6B8S9_PRIPA</name>
<gene>
    <name evidence="2" type="primary">WBGene00282302</name>
</gene>
<reference evidence="3" key="1">
    <citation type="journal article" date="2008" name="Nat. Genet.">
        <title>The Pristionchus pacificus genome provides a unique perspective on nematode lifestyle and parasitism.</title>
        <authorList>
            <person name="Dieterich C."/>
            <person name="Clifton S.W."/>
            <person name="Schuster L.N."/>
            <person name="Chinwalla A."/>
            <person name="Delehaunty K."/>
            <person name="Dinkelacker I."/>
            <person name="Fulton L."/>
            <person name="Fulton R."/>
            <person name="Godfrey J."/>
            <person name="Minx P."/>
            <person name="Mitreva M."/>
            <person name="Roeseler W."/>
            <person name="Tian H."/>
            <person name="Witte H."/>
            <person name="Yang S.P."/>
            <person name="Wilson R.K."/>
            <person name="Sommer R.J."/>
        </authorList>
    </citation>
    <scope>NUCLEOTIDE SEQUENCE [LARGE SCALE GENOMIC DNA]</scope>
    <source>
        <strain evidence="3">PS312</strain>
    </source>
</reference>
<dbReference type="Proteomes" id="UP000005239">
    <property type="component" value="Unassembled WGS sequence"/>
</dbReference>
<evidence type="ECO:0000313" key="3">
    <source>
        <dbReference type="Proteomes" id="UP000005239"/>
    </source>
</evidence>
<reference evidence="2" key="2">
    <citation type="submission" date="2022-06" db="UniProtKB">
        <authorList>
            <consortium name="EnsemblMetazoa"/>
        </authorList>
    </citation>
    <scope>IDENTIFICATION</scope>
    <source>
        <strain evidence="2">PS312</strain>
    </source>
</reference>
<organism evidence="2 3">
    <name type="scientific">Pristionchus pacificus</name>
    <name type="common">Parasitic nematode worm</name>
    <dbReference type="NCBI Taxonomy" id="54126"/>
    <lineage>
        <taxon>Eukaryota</taxon>
        <taxon>Metazoa</taxon>
        <taxon>Ecdysozoa</taxon>
        <taxon>Nematoda</taxon>
        <taxon>Chromadorea</taxon>
        <taxon>Rhabditida</taxon>
        <taxon>Rhabditina</taxon>
        <taxon>Diplogasteromorpha</taxon>
        <taxon>Diplogasteroidea</taxon>
        <taxon>Neodiplogasteridae</taxon>
        <taxon>Pristionchus</taxon>
    </lineage>
</organism>
<accession>A0A2A6B8S9</accession>
<evidence type="ECO:0000313" key="2">
    <source>
        <dbReference type="EnsemblMetazoa" id="PPA43933.1"/>
    </source>
</evidence>
<sequence>MSSNIWKRTGEETKWKEEREDGETIEKKMEMEMGYSTHVIEMNEYEKRREKRKGKRIKVVWTQRKEITMRRDISEGKKNEGMKEEENE</sequence>
<protein>
    <submittedName>
        <fullName evidence="2">Uncharacterized protein</fullName>
    </submittedName>
</protein>
<dbReference type="AlphaFoldDB" id="A0A2A6B8S9"/>
<proteinExistence type="predicted"/>
<dbReference type="EnsemblMetazoa" id="PPA43933.1">
    <property type="protein sequence ID" value="PPA43933.1"/>
    <property type="gene ID" value="WBGene00282302"/>
</dbReference>